<reference evidence="2" key="1">
    <citation type="submission" date="2018-05" db="EMBL/GenBank/DDBJ databases">
        <authorList>
            <person name="Lanie J.A."/>
            <person name="Ng W.-L."/>
            <person name="Kazmierczak K.M."/>
            <person name="Andrzejewski T.M."/>
            <person name="Davidsen T.M."/>
            <person name="Wayne K.J."/>
            <person name="Tettelin H."/>
            <person name="Glass J.I."/>
            <person name="Rusch D."/>
            <person name="Podicherti R."/>
            <person name="Tsui H.-C.T."/>
            <person name="Winkler M.E."/>
        </authorList>
    </citation>
    <scope>NUCLEOTIDE SEQUENCE</scope>
</reference>
<evidence type="ECO:0000256" key="1">
    <source>
        <dbReference type="SAM" id="Phobius"/>
    </source>
</evidence>
<gene>
    <name evidence="2" type="ORF">METZ01_LOCUS347274</name>
</gene>
<keyword evidence="1" id="KW-0812">Transmembrane</keyword>
<feature type="transmembrane region" description="Helical" evidence="1">
    <location>
        <begin position="32"/>
        <end position="52"/>
    </location>
</feature>
<evidence type="ECO:0000313" key="2">
    <source>
        <dbReference type="EMBL" id="SVC94420.1"/>
    </source>
</evidence>
<sequence length="59" mass="6615">MKIFYFELFGLIGFFISGLIFIVAGLRSGDYLAVSGSIVWTVACLLWLIPVLSRRNSQD</sequence>
<dbReference type="EMBL" id="UINC01120127">
    <property type="protein sequence ID" value="SVC94420.1"/>
    <property type="molecule type" value="Genomic_DNA"/>
</dbReference>
<accession>A0A382RAR4</accession>
<name>A0A382RAR4_9ZZZZ</name>
<dbReference type="AlphaFoldDB" id="A0A382RAR4"/>
<proteinExistence type="predicted"/>
<keyword evidence="1" id="KW-0472">Membrane</keyword>
<feature type="transmembrane region" description="Helical" evidence="1">
    <location>
        <begin position="5"/>
        <end position="26"/>
    </location>
</feature>
<organism evidence="2">
    <name type="scientific">marine metagenome</name>
    <dbReference type="NCBI Taxonomy" id="408172"/>
    <lineage>
        <taxon>unclassified sequences</taxon>
        <taxon>metagenomes</taxon>
        <taxon>ecological metagenomes</taxon>
    </lineage>
</organism>
<protein>
    <submittedName>
        <fullName evidence="2">Uncharacterized protein</fullName>
    </submittedName>
</protein>
<keyword evidence="1" id="KW-1133">Transmembrane helix</keyword>